<dbReference type="GO" id="GO:0015483">
    <property type="term" value="F:long-chain fatty acid transporting porin activity"/>
    <property type="evidence" value="ECO:0007669"/>
    <property type="project" value="TreeGrafter"/>
</dbReference>
<name>A0A2T3MQD0_9GAMM</name>
<keyword evidence="4" id="KW-0812">Transmembrane</keyword>
<evidence type="ECO:0000256" key="1">
    <source>
        <dbReference type="ARBA" id="ARBA00004571"/>
    </source>
</evidence>
<dbReference type="PANTHER" id="PTHR35093">
    <property type="entry name" value="OUTER MEMBRANE PROTEIN NMB0088-RELATED"/>
    <property type="match status" value="1"/>
</dbReference>
<dbReference type="RefSeq" id="WP_107236681.1">
    <property type="nucleotide sequence ID" value="NZ_PYLW01000002.1"/>
</dbReference>
<accession>A0A2T3MQD0</accession>
<comment type="subcellular location">
    <subcellularLocation>
        <location evidence="1">Cell outer membrane</location>
        <topology evidence="1">Multi-pass membrane protein</topology>
    </subcellularLocation>
</comment>
<evidence type="ECO:0000256" key="5">
    <source>
        <dbReference type="ARBA" id="ARBA00022729"/>
    </source>
</evidence>
<dbReference type="EMBL" id="PYLW01000002">
    <property type="protein sequence ID" value="PSV99118.1"/>
    <property type="molecule type" value="Genomic_DNA"/>
</dbReference>
<evidence type="ECO:0000256" key="4">
    <source>
        <dbReference type="ARBA" id="ARBA00022692"/>
    </source>
</evidence>
<organism evidence="9 10">
    <name type="scientific">Photobacterium iliopiscarium</name>
    <dbReference type="NCBI Taxonomy" id="56192"/>
    <lineage>
        <taxon>Bacteria</taxon>
        <taxon>Pseudomonadati</taxon>
        <taxon>Pseudomonadota</taxon>
        <taxon>Gammaproteobacteria</taxon>
        <taxon>Vibrionales</taxon>
        <taxon>Vibrionaceae</taxon>
        <taxon>Photobacterium</taxon>
    </lineage>
</organism>
<dbReference type="AlphaFoldDB" id="A0A2T3MQD0"/>
<evidence type="ECO:0000313" key="10">
    <source>
        <dbReference type="Proteomes" id="UP000241954"/>
    </source>
</evidence>
<evidence type="ECO:0000256" key="3">
    <source>
        <dbReference type="ARBA" id="ARBA00022452"/>
    </source>
</evidence>
<reference evidence="9 10" key="1">
    <citation type="submission" date="2018-01" db="EMBL/GenBank/DDBJ databases">
        <title>Whole genome sequencing of Histamine producing bacteria.</title>
        <authorList>
            <person name="Butler K."/>
        </authorList>
    </citation>
    <scope>NUCLEOTIDE SEQUENCE [LARGE SCALE GENOMIC DNA]</scope>
    <source>
        <strain evidence="9 10">NCIMB 13481</strain>
    </source>
</reference>
<evidence type="ECO:0000313" key="9">
    <source>
        <dbReference type="EMBL" id="PSV99118.1"/>
    </source>
</evidence>
<gene>
    <name evidence="9" type="ORF">C9I88_02755</name>
</gene>
<dbReference type="Gene3D" id="2.40.160.60">
    <property type="entry name" value="Outer membrane protein transport protein (OMPP1/FadL/TodX)"/>
    <property type="match status" value="1"/>
</dbReference>
<dbReference type="SUPFAM" id="SSF56935">
    <property type="entry name" value="Porins"/>
    <property type="match status" value="1"/>
</dbReference>
<evidence type="ECO:0000256" key="2">
    <source>
        <dbReference type="ARBA" id="ARBA00008163"/>
    </source>
</evidence>
<dbReference type="Pfam" id="PF03349">
    <property type="entry name" value="Toluene_X"/>
    <property type="match status" value="1"/>
</dbReference>
<evidence type="ECO:0000256" key="7">
    <source>
        <dbReference type="ARBA" id="ARBA00023237"/>
    </source>
</evidence>
<evidence type="ECO:0000256" key="8">
    <source>
        <dbReference type="SAM" id="SignalP"/>
    </source>
</evidence>
<keyword evidence="5 8" id="KW-0732">Signal</keyword>
<dbReference type="STRING" id="56192.UB38_00785"/>
<protein>
    <submittedName>
        <fullName evidence="9">Aromatic hydrocarbon degradation protein</fullName>
    </submittedName>
</protein>
<keyword evidence="7" id="KW-0998">Cell outer membrane</keyword>
<keyword evidence="6" id="KW-0472">Membrane</keyword>
<feature type="signal peptide" evidence="8">
    <location>
        <begin position="1"/>
        <end position="24"/>
    </location>
</feature>
<dbReference type="GO" id="GO:0009279">
    <property type="term" value="C:cell outer membrane"/>
    <property type="evidence" value="ECO:0007669"/>
    <property type="project" value="UniProtKB-SubCell"/>
</dbReference>
<proteinExistence type="inferred from homology"/>
<dbReference type="InterPro" id="IPR005017">
    <property type="entry name" value="OMPP1/FadL/TodX"/>
</dbReference>
<sequence length="419" mass="45563">MTKNKITLALAITAAIGISNQASAAGFQLAEYSATGLGRAFAGEAAMADNASAQFRNPAMLTYLKGIQISTGAIYVDPNIDIDGSHTLFGQTSTSDFANNAIIPNFYFSRPLTDKATIGIAFGTHFGMRTDLGTDFKASMFGNQAEVHTVEINPNLGYKINDQLSVGAGVRYVMASGHFGAASPITLPGMINKGQHLKYMEGEDNAWGWQAGTAWQINANNRIGISYQSAVKLNLEGHADGVAFDGFKNGRYAGTLPLELPASAEIASFHQLNDQWAVHASVNWTDWSSFEKLEANIPQLGGNHHIKNEYWKDNYRFAIGTTYQATNKLVLRSGVAYDTSAVDEANRTQTIPETDRTWLSVGAGYAWSENLTLDAGFTYIFAKEAKMVEQEQEMPMLGKFEGQTSGHIWLAGVQASYRF</sequence>
<dbReference type="PANTHER" id="PTHR35093:SF8">
    <property type="entry name" value="OUTER MEMBRANE PROTEIN NMB0088-RELATED"/>
    <property type="match status" value="1"/>
</dbReference>
<keyword evidence="3" id="KW-1134">Transmembrane beta strand</keyword>
<comment type="caution">
    <text evidence="9">The sequence shown here is derived from an EMBL/GenBank/DDBJ whole genome shotgun (WGS) entry which is preliminary data.</text>
</comment>
<evidence type="ECO:0000256" key="6">
    <source>
        <dbReference type="ARBA" id="ARBA00023136"/>
    </source>
</evidence>
<comment type="similarity">
    <text evidence="2">Belongs to the OmpP1/FadL family.</text>
</comment>
<dbReference type="Proteomes" id="UP000241954">
    <property type="component" value="Unassembled WGS sequence"/>
</dbReference>
<feature type="chain" id="PRO_5015687753" evidence="8">
    <location>
        <begin position="25"/>
        <end position="419"/>
    </location>
</feature>